<dbReference type="HOGENOM" id="CLU_1364991_0_0_11"/>
<keyword evidence="1" id="KW-1133">Transmembrane helix</keyword>
<protein>
    <recommendedName>
        <fullName evidence="2">DUF2510 domain-containing protein</fullName>
    </recommendedName>
</protein>
<dbReference type="Pfam" id="PF10708">
    <property type="entry name" value="DUF2510"/>
    <property type="match status" value="2"/>
</dbReference>
<organism evidence="3 4">
    <name type="scientific">Nakamurella multipartita (strain ATCC 700099 / DSM 44233 / CIP 104796 / JCM 9543 / NBRC 105858 / Y-104)</name>
    <name type="common">Microsphaera multipartita</name>
    <dbReference type="NCBI Taxonomy" id="479431"/>
    <lineage>
        <taxon>Bacteria</taxon>
        <taxon>Bacillati</taxon>
        <taxon>Actinomycetota</taxon>
        <taxon>Actinomycetes</taxon>
        <taxon>Nakamurellales</taxon>
        <taxon>Nakamurellaceae</taxon>
        <taxon>Nakamurella</taxon>
    </lineage>
</organism>
<feature type="transmembrane region" description="Helical" evidence="1">
    <location>
        <begin position="126"/>
        <end position="143"/>
    </location>
</feature>
<dbReference type="InterPro" id="IPR018929">
    <property type="entry name" value="DUF2510"/>
</dbReference>
<gene>
    <name evidence="3" type="ordered locus">Namu_0692</name>
</gene>
<dbReference type="EMBL" id="CP001737">
    <property type="protein sequence ID" value="ACV77106.1"/>
    <property type="molecule type" value="Genomic_DNA"/>
</dbReference>
<dbReference type="eggNOG" id="ENOG50332RC">
    <property type="taxonomic scope" value="Bacteria"/>
</dbReference>
<proteinExistence type="predicted"/>
<feature type="domain" description="DUF2510" evidence="2">
    <location>
        <begin position="83"/>
        <end position="115"/>
    </location>
</feature>
<evidence type="ECO:0000313" key="4">
    <source>
        <dbReference type="Proteomes" id="UP000002218"/>
    </source>
</evidence>
<dbReference type="AlphaFoldDB" id="C8X8D0"/>
<name>C8X8D0_NAKMY</name>
<evidence type="ECO:0000313" key="3">
    <source>
        <dbReference type="EMBL" id="ACV77106.1"/>
    </source>
</evidence>
<keyword evidence="4" id="KW-1185">Reference proteome</keyword>
<dbReference type="STRING" id="479431.Namu_0692"/>
<dbReference type="Proteomes" id="UP000002218">
    <property type="component" value="Chromosome"/>
</dbReference>
<sequence length="200" mass="21655">MPSDRRAAGWYADEDDPDGERWWNGTQWTTHTRAVGVVSSEDLTGSSPRAWSTAEEQPLVTIEPPSAPLVVGPAPPDPLDIPPGWYPDPAGHPALRWWDGWEWSAHTAPLPAPPVWAPAAPPRKSVGVALVLTFFFGPFGMLYSTVSGALVMLAVLFVVGFLVFGLFWFLLWPLAWAGSMVWGALAAAQSGPQPAATSWR</sequence>
<evidence type="ECO:0000259" key="2">
    <source>
        <dbReference type="Pfam" id="PF10708"/>
    </source>
</evidence>
<feature type="transmembrane region" description="Helical" evidence="1">
    <location>
        <begin position="149"/>
        <end position="171"/>
    </location>
</feature>
<dbReference type="InParanoid" id="C8X8D0"/>
<feature type="domain" description="DUF2510" evidence="2">
    <location>
        <begin position="8"/>
        <end position="36"/>
    </location>
</feature>
<dbReference type="KEGG" id="nml:Namu_0692"/>
<accession>C8X8D0</accession>
<keyword evidence="1" id="KW-0812">Transmembrane</keyword>
<reference evidence="3 4" key="2">
    <citation type="journal article" date="2010" name="Stand. Genomic Sci.">
        <title>Complete genome sequence of Nakamurella multipartita type strain (Y-104).</title>
        <authorList>
            <person name="Tice H."/>
            <person name="Mayilraj S."/>
            <person name="Sims D."/>
            <person name="Lapidus A."/>
            <person name="Nolan M."/>
            <person name="Lucas S."/>
            <person name="Glavina Del Rio T."/>
            <person name="Copeland A."/>
            <person name="Cheng J.F."/>
            <person name="Meincke L."/>
            <person name="Bruce D."/>
            <person name="Goodwin L."/>
            <person name="Pitluck S."/>
            <person name="Ivanova N."/>
            <person name="Mavromatis K."/>
            <person name="Ovchinnikova G."/>
            <person name="Pati A."/>
            <person name="Chen A."/>
            <person name="Palaniappan K."/>
            <person name="Land M."/>
            <person name="Hauser L."/>
            <person name="Chang Y.J."/>
            <person name="Jeffries C.D."/>
            <person name="Detter J.C."/>
            <person name="Brettin T."/>
            <person name="Rohde M."/>
            <person name="Goker M."/>
            <person name="Bristow J."/>
            <person name="Eisen J.A."/>
            <person name="Markowitz V."/>
            <person name="Hugenholtz P."/>
            <person name="Kyrpides N.C."/>
            <person name="Klenk H.P."/>
            <person name="Chen F."/>
        </authorList>
    </citation>
    <scope>NUCLEOTIDE SEQUENCE [LARGE SCALE GENOMIC DNA]</scope>
    <source>
        <strain evidence="4">ATCC 700099 / DSM 44233 / CIP 104796 / JCM 9543 / NBRC 105858 / Y-104</strain>
    </source>
</reference>
<reference evidence="4" key="1">
    <citation type="submission" date="2009-09" db="EMBL/GenBank/DDBJ databases">
        <title>The complete genome of Nakamurella multipartita DSM 44233.</title>
        <authorList>
            <consortium name="US DOE Joint Genome Institute (JGI-PGF)"/>
            <person name="Lucas S."/>
            <person name="Copeland A."/>
            <person name="Lapidus A."/>
            <person name="Glavina del Rio T."/>
            <person name="Dalin E."/>
            <person name="Tice H."/>
            <person name="Bruce D."/>
            <person name="Goodwin L."/>
            <person name="Pitluck S."/>
            <person name="Kyrpides N."/>
            <person name="Mavromatis K."/>
            <person name="Ivanova N."/>
            <person name="Ovchinnikova G."/>
            <person name="Sims D."/>
            <person name="Meincke L."/>
            <person name="Brettin T."/>
            <person name="Detter J.C."/>
            <person name="Han C."/>
            <person name="Larimer F."/>
            <person name="Land M."/>
            <person name="Hauser L."/>
            <person name="Markowitz V."/>
            <person name="Cheng J.-F."/>
            <person name="Hugenholtz P."/>
            <person name="Woyke T."/>
            <person name="Wu D."/>
            <person name="Klenk H.-P."/>
            <person name="Eisen J.A."/>
        </authorList>
    </citation>
    <scope>NUCLEOTIDE SEQUENCE [LARGE SCALE GENOMIC DNA]</scope>
    <source>
        <strain evidence="4">ATCC 700099 / DSM 44233 / CIP 104796 / JCM 9543 / NBRC 105858 / Y-104</strain>
    </source>
</reference>
<evidence type="ECO:0000256" key="1">
    <source>
        <dbReference type="SAM" id="Phobius"/>
    </source>
</evidence>
<keyword evidence="1" id="KW-0472">Membrane</keyword>